<evidence type="ECO:0000313" key="2">
    <source>
        <dbReference type="Proteomes" id="UP000070620"/>
    </source>
</evidence>
<organism evidence="1 2">
    <name type="scientific">Micromonospora rosaria</name>
    <dbReference type="NCBI Taxonomy" id="47874"/>
    <lineage>
        <taxon>Bacteria</taxon>
        <taxon>Bacillati</taxon>
        <taxon>Actinomycetota</taxon>
        <taxon>Actinomycetes</taxon>
        <taxon>Micromonosporales</taxon>
        <taxon>Micromonosporaceae</taxon>
        <taxon>Micromonospora</taxon>
    </lineage>
</organism>
<comment type="caution">
    <text evidence="1">The sequence shown here is derived from an EMBL/GenBank/DDBJ whole genome shotgun (WGS) entry which is preliminary data.</text>
</comment>
<dbReference type="AlphaFoldDB" id="A0A136PLJ5"/>
<proteinExistence type="predicted"/>
<protein>
    <submittedName>
        <fullName evidence="1">Uncharacterized protein</fullName>
    </submittedName>
</protein>
<keyword evidence="2" id="KW-1185">Reference proteome</keyword>
<dbReference type="Proteomes" id="UP000070620">
    <property type="component" value="Unassembled WGS sequence"/>
</dbReference>
<accession>A0A136PLJ5</accession>
<evidence type="ECO:0000313" key="1">
    <source>
        <dbReference type="EMBL" id="KXK59264.1"/>
    </source>
</evidence>
<dbReference type="EMBL" id="LRQV01000123">
    <property type="protein sequence ID" value="KXK59264.1"/>
    <property type="molecule type" value="Genomic_DNA"/>
</dbReference>
<sequence>MELPRFLAWLVDQTSQPDEVVDVSAYQGTDLGYELVEACADRGWVKGLSTFGGPAAVITLAGRHVAEQYRRDLTDPVKRAATARTGLLRWLYAQQAAGAHYPVTTHVLQSEESMYLGERLTEDDIDRAAAYLYEQGFIKGVRTAQTRGPVRVALTSKGEDCVEQYGGNVTAYQQGGQGRGNTNTFNFGPIINNGTMAVASEGFTQNTTVGVDQAGVAKLVQTLLDGLDKLQLTDEARTSARAELEAVQQEVQQPQPNTGRVTAGIGRAVNYFMEAGKPVVTAAFMLIASGYGLPPAA</sequence>
<reference evidence="1 2" key="1">
    <citation type="submission" date="2016-01" db="EMBL/GenBank/DDBJ databases">
        <title>Whole genome sequence and analysis of Micromonospora rosaria DSM 803, which can produce antibacterial substance rosamicin.</title>
        <authorList>
            <person name="Yang H."/>
            <person name="He X."/>
            <person name="Zhu D."/>
        </authorList>
    </citation>
    <scope>NUCLEOTIDE SEQUENCE [LARGE SCALE GENOMIC DNA]</scope>
    <source>
        <strain evidence="1 2">DSM 803</strain>
    </source>
</reference>
<gene>
    <name evidence="1" type="ORF">AWW66_25275</name>
</gene>
<name>A0A136PLJ5_9ACTN</name>